<sequence length="134" mass="15216">METINYSANNLQIAPNSQFNYFIPVKKLGSGTYKAHITLKNDSGFSTSFDKSITIQQKEVDSIKDSASPKQESNNKQWIAIIIGIIVLIAIAVWMYLYYSNRNGKKSRGRSFFKNKDSNKTTRSGNTRSSRHKK</sequence>
<name>A0A2K9HGV6_9LACO</name>
<dbReference type="EMBL" id="CP018867">
    <property type="protein sequence ID" value="AUI71774.1"/>
    <property type="molecule type" value="Genomic_DNA"/>
</dbReference>
<feature type="transmembrane region" description="Helical" evidence="2">
    <location>
        <begin position="78"/>
        <end position="99"/>
    </location>
</feature>
<dbReference type="AlphaFoldDB" id="A0A2K9HGV6"/>
<dbReference type="Proteomes" id="UP000234653">
    <property type="component" value="Chromosome"/>
</dbReference>
<feature type="domain" description="WxL Interacting Protein host binding" evidence="3">
    <location>
        <begin position="5"/>
        <end position="62"/>
    </location>
</feature>
<dbReference type="OrthoDB" id="2365961at2"/>
<dbReference type="InterPro" id="IPR021759">
    <property type="entry name" value="WxLIP_HBD"/>
</dbReference>
<gene>
    <name evidence="4" type="ORF">LA20249_06115</name>
</gene>
<evidence type="ECO:0000313" key="4">
    <source>
        <dbReference type="EMBL" id="AUI71774.1"/>
    </source>
</evidence>
<evidence type="ECO:0000256" key="2">
    <source>
        <dbReference type="SAM" id="Phobius"/>
    </source>
</evidence>
<evidence type="ECO:0000259" key="3">
    <source>
        <dbReference type="Pfam" id="PF11797"/>
    </source>
</evidence>
<feature type="region of interest" description="Disordered" evidence="1">
    <location>
        <begin position="103"/>
        <end position="134"/>
    </location>
</feature>
<keyword evidence="5" id="KW-1185">Reference proteome</keyword>
<keyword evidence="2" id="KW-0812">Transmembrane</keyword>
<proteinExistence type="predicted"/>
<accession>A0A2K9HGV6</accession>
<protein>
    <recommendedName>
        <fullName evidence="3">WxL Interacting Protein host binding domain-containing protein</fullName>
    </recommendedName>
</protein>
<evidence type="ECO:0000256" key="1">
    <source>
        <dbReference type="SAM" id="MobiDB-lite"/>
    </source>
</evidence>
<keyword evidence="2" id="KW-0472">Membrane</keyword>
<dbReference type="Pfam" id="PF11797">
    <property type="entry name" value="WxLIP_HBD"/>
    <property type="match status" value="1"/>
</dbReference>
<dbReference type="KEGG" id="lali:LA20249_06115"/>
<organism evidence="4 5">
    <name type="scientific">Companilactobacillus alimentarius DSM 20249</name>
    <dbReference type="NCBI Taxonomy" id="1423720"/>
    <lineage>
        <taxon>Bacteria</taxon>
        <taxon>Bacillati</taxon>
        <taxon>Bacillota</taxon>
        <taxon>Bacilli</taxon>
        <taxon>Lactobacillales</taxon>
        <taxon>Lactobacillaceae</taxon>
        <taxon>Companilactobacillus</taxon>
    </lineage>
</organism>
<dbReference type="STRING" id="1423720.FC67_GL000830"/>
<reference evidence="4 5" key="1">
    <citation type="submission" date="2016-12" db="EMBL/GenBank/DDBJ databases">
        <title>The whole genome sequencing and assembly of Lactobacillus alimentarius DSM 20249T strain.</title>
        <authorList>
            <person name="Lee Y.-J."/>
            <person name="Yi H."/>
            <person name="Bahn Y.-S."/>
            <person name="Kim J.F."/>
            <person name="Lee D.-W."/>
        </authorList>
    </citation>
    <scope>NUCLEOTIDE SEQUENCE [LARGE SCALE GENOMIC DNA]</scope>
    <source>
        <strain evidence="4 5">DSM 20249</strain>
    </source>
</reference>
<keyword evidence="2" id="KW-1133">Transmembrane helix</keyword>
<feature type="compositionally biased region" description="Basic residues" evidence="1">
    <location>
        <begin position="103"/>
        <end position="113"/>
    </location>
</feature>
<evidence type="ECO:0000313" key="5">
    <source>
        <dbReference type="Proteomes" id="UP000234653"/>
    </source>
</evidence>